<protein>
    <submittedName>
        <fullName evidence="1">Uncharacterized protein</fullName>
    </submittedName>
</protein>
<dbReference type="EMBL" id="GEDV01011055">
    <property type="protein sequence ID" value="JAP77502.1"/>
    <property type="molecule type" value="Transcribed_RNA"/>
</dbReference>
<name>A0A131YG93_RHIAP</name>
<sequence>MFGKLSLSARWDVPVSSFIHTTSTKSISRVMFNCSRDSSTAHLLQCNILTVNNLLRFTLMMSRHEQVSVIYLFCLQISYWVLMRSILNNYHVNVVFCVCTCAESYIGPHNVQS</sequence>
<reference evidence="1" key="1">
    <citation type="journal article" date="2016" name="Ticks Tick Borne Dis.">
        <title>De novo assembly and annotation of the salivary gland transcriptome of Rhipicephalus appendiculatus male and female ticks during blood feeding.</title>
        <authorList>
            <person name="de Castro M.H."/>
            <person name="de Klerk D."/>
            <person name="Pienaar R."/>
            <person name="Latif A.A."/>
            <person name="Rees D.J."/>
            <person name="Mans B.J."/>
        </authorList>
    </citation>
    <scope>NUCLEOTIDE SEQUENCE</scope>
    <source>
        <tissue evidence="1">Salivary glands</tissue>
    </source>
</reference>
<proteinExistence type="predicted"/>
<organism evidence="1">
    <name type="scientific">Rhipicephalus appendiculatus</name>
    <name type="common">Brown ear tick</name>
    <dbReference type="NCBI Taxonomy" id="34631"/>
    <lineage>
        <taxon>Eukaryota</taxon>
        <taxon>Metazoa</taxon>
        <taxon>Ecdysozoa</taxon>
        <taxon>Arthropoda</taxon>
        <taxon>Chelicerata</taxon>
        <taxon>Arachnida</taxon>
        <taxon>Acari</taxon>
        <taxon>Parasitiformes</taxon>
        <taxon>Ixodida</taxon>
        <taxon>Ixodoidea</taxon>
        <taxon>Ixodidae</taxon>
        <taxon>Rhipicephalinae</taxon>
        <taxon>Rhipicephalus</taxon>
        <taxon>Rhipicephalus</taxon>
    </lineage>
</organism>
<dbReference type="AlphaFoldDB" id="A0A131YG93"/>
<evidence type="ECO:0000313" key="1">
    <source>
        <dbReference type="EMBL" id="JAP77502.1"/>
    </source>
</evidence>
<accession>A0A131YG93</accession>